<dbReference type="PRINTS" id="PR00173">
    <property type="entry name" value="EDTRNSPORT"/>
</dbReference>
<proteinExistence type="predicted"/>
<evidence type="ECO:0000256" key="1">
    <source>
        <dbReference type="ARBA" id="ARBA00004141"/>
    </source>
</evidence>
<dbReference type="GO" id="GO:0140359">
    <property type="term" value="F:ABC-type transporter activity"/>
    <property type="evidence" value="ECO:0007669"/>
    <property type="project" value="InterPro"/>
</dbReference>
<dbReference type="OrthoDB" id="5486437at2"/>
<evidence type="ECO:0000313" key="7">
    <source>
        <dbReference type="EMBL" id="AOS96807.1"/>
    </source>
</evidence>
<dbReference type="Proteomes" id="UP000095672">
    <property type="component" value="Chromosome"/>
</dbReference>
<sequence length="396" mass="42906">MSVFSQWLQGPMGALVYKELLEAWRDKRALLTAVTFALLFPAMITGATVFMFKVKSENESRVALIGGDRLPLLAQQLAGEQLLVDVLQEGEPSELLAGAYDLVLQVGDDFASEYRQFGIPQLYVYLDGASKDASRARRQLQERLAPLQQQIVQQRMVARGVAPQLLAPWRLEMRDISTPSDRGKLILASVPALLIMTLFVASLATAVDASAGERERLSLENLLLQPLPAWQVVLAKTLAVASLGWLAGLLSVSALTALMPLMPMAELGMQQSTSFSGVVAMGLLLMPLALLVAVVQLLLALGSKSFKDAQMRLSILQVAPLFLLMALDMSQVQLDKQFWQLLPLVGQQQWLKALLVGDSVPVAVVLAGSIVSLLLVAVFIAVGARALRRESLLGAT</sequence>
<feature type="transmembrane region" description="Helical" evidence="5">
    <location>
        <begin position="313"/>
        <end position="334"/>
    </location>
</feature>
<keyword evidence="2 5" id="KW-0812">Transmembrane</keyword>
<dbReference type="PANTHER" id="PTHR43471:SF3">
    <property type="entry name" value="ABC TRANSPORTER PERMEASE PROTEIN NATB"/>
    <property type="match status" value="1"/>
</dbReference>
<dbReference type="STRING" id="1769779.AUP74_01353"/>
<organism evidence="7 8">
    <name type="scientific">Microbulbifer aggregans</name>
    <dbReference type="NCBI Taxonomy" id="1769779"/>
    <lineage>
        <taxon>Bacteria</taxon>
        <taxon>Pseudomonadati</taxon>
        <taxon>Pseudomonadota</taxon>
        <taxon>Gammaproteobacteria</taxon>
        <taxon>Cellvibrionales</taxon>
        <taxon>Microbulbiferaceae</taxon>
        <taxon>Microbulbifer</taxon>
    </lineage>
</organism>
<dbReference type="AlphaFoldDB" id="A0A1C9W6P3"/>
<comment type="subcellular location">
    <subcellularLocation>
        <location evidence="1">Membrane</location>
        <topology evidence="1">Multi-pass membrane protein</topology>
    </subcellularLocation>
</comment>
<keyword evidence="4 5" id="KW-0472">Membrane</keyword>
<reference evidence="8" key="1">
    <citation type="submission" date="2016-01" db="EMBL/GenBank/DDBJ databases">
        <title>Complete genome sequence of Microbulbifer sp. CCB-MM1, a halophile isolated from Matang Mangrove Forest, Perak.</title>
        <authorList>
            <person name="Moh T.H."/>
            <person name="Dinesh B."/>
            <person name="Lau N.-S."/>
            <person name="Go F."/>
            <person name="Alexander Chong S.-C."/>
        </authorList>
    </citation>
    <scope>NUCLEOTIDE SEQUENCE [LARGE SCALE GENOMIC DNA]</scope>
    <source>
        <strain evidence="8">CCB-MM1</strain>
    </source>
</reference>
<evidence type="ECO:0000313" key="8">
    <source>
        <dbReference type="Proteomes" id="UP000095672"/>
    </source>
</evidence>
<evidence type="ECO:0000256" key="5">
    <source>
        <dbReference type="SAM" id="Phobius"/>
    </source>
</evidence>
<dbReference type="InterPro" id="IPR013525">
    <property type="entry name" value="ABC2_TM"/>
</dbReference>
<evidence type="ECO:0000256" key="3">
    <source>
        <dbReference type="ARBA" id="ARBA00022989"/>
    </source>
</evidence>
<dbReference type="PATRIC" id="fig|1769779.3.peg.1366"/>
<dbReference type="PANTHER" id="PTHR43471">
    <property type="entry name" value="ABC TRANSPORTER PERMEASE"/>
    <property type="match status" value="1"/>
</dbReference>
<keyword evidence="3 5" id="KW-1133">Transmembrane helix</keyword>
<dbReference type="RefSeq" id="WP_069946905.1">
    <property type="nucleotide sequence ID" value="NZ_CP014143.1"/>
</dbReference>
<name>A0A1C9W6P3_9GAMM</name>
<evidence type="ECO:0000256" key="2">
    <source>
        <dbReference type="ARBA" id="ARBA00022692"/>
    </source>
</evidence>
<feature type="domain" description="ABC-2 type transporter transmembrane" evidence="6">
    <location>
        <begin position="36"/>
        <end position="381"/>
    </location>
</feature>
<feature type="transmembrane region" description="Helical" evidence="5">
    <location>
        <begin position="278"/>
        <end position="301"/>
    </location>
</feature>
<keyword evidence="8" id="KW-1185">Reference proteome</keyword>
<feature type="transmembrane region" description="Helical" evidence="5">
    <location>
        <begin position="185"/>
        <end position="211"/>
    </location>
</feature>
<feature type="transmembrane region" description="Helical" evidence="5">
    <location>
        <begin position="360"/>
        <end position="382"/>
    </location>
</feature>
<evidence type="ECO:0000256" key="4">
    <source>
        <dbReference type="ARBA" id="ARBA00023136"/>
    </source>
</evidence>
<evidence type="ECO:0000259" key="6">
    <source>
        <dbReference type="Pfam" id="PF12698"/>
    </source>
</evidence>
<feature type="transmembrane region" description="Helical" evidence="5">
    <location>
        <begin position="232"/>
        <end position="258"/>
    </location>
</feature>
<protein>
    <submittedName>
        <fullName evidence="7">ABC-2 family transporter protein</fullName>
    </submittedName>
</protein>
<dbReference type="GO" id="GO:0016020">
    <property type="term" value="C:membrane"/>
    <property type="evidence" value="ECO:0007669"/>
    <property type="project" value="UniProtKB-SubCell"/>
</dbReference>
<gene>
    <name evidence="7" type="ORF">AUP74_01353</name>
</gene>
<dbReference type="EMBL" id="CP014143">
    <property type="protein sequence ID" value="AOS96807.1"/>
    <property type="molecule type" value="Genomic_DNA"/>
</dbReference>
<dbReference type="KEGG" id="micc:AUP74_01353"/>
<feature type="transmembrane region" description="Helical" evidence="5">
    <location>
        <begin position="29"/>
        <end position="52"/>
    </location>
</feature>
<accession>A0A1C9W6P3</accession>
<dbReference type="Pfam" id="PF12698">
    <property type="entry name" value="ABC2_membrane_3"/>
    <property type="match status" value="1"/>
</dbReference>